<keyword evidence="4 9" id="KW-0812">Transmembrane</keyword>
<feature type="transmembrane region" description="Helical" evidence="9">
    <location>
        <begin position="258"/>
        <end position="279"/>
    </location>
</feature>
<sequence length="407" mass="43759">MRTYGWYRRRSLALLMVADGISVLGDQVGWMGLLWSTMTLTKNAQIMGWLGLAFGLPAVALGPTVGHVLDHTPHKRALITSHVMLGALFASIAVLERLHVLPVWALLMFAIAAGCLTPFSTIGWSVVIPNIVADDELGSVNALMEILWNGAAILGPALGGFAIARVGSSAALFADAISFWLAALCVGMAKVPAQARHAPMTKCQVARSFVQNTLEAMKTLYALRPVWWITIGAWALNLAYGALDIELPLLTHRQFGRGAWILGSLWSTYAISSIAGAAFSGWMSKRRRTGVVMAMMIIGWGAAFAPLFWIHAFTLIYVFLACAGLLFGGYPPLARTVVQRSVPTQVMGRIMGLRGSLIALGPPLGSWVGGVLDRWLSPSDAISLVGMAVVALGCWLGSRSDFWRIEA</sequence>
<evidence type="ECO:0000256" key="6">
    <source>
        <dbReference type="ARBA" id="ARBA00023136"/>
    </source>
</evidence>
<dbReference type="AlphaFoldDB" id="C8WPY9"/>
<dbReference type="CDD" id="cd06173">
    <property type="entry name" value="MFS_MefA_like"/>
    <property type="match status" value="1"/>
</dbReference>
<feature type="transmembrane region" description="Helical" evidence="9">
    <location>
        <begin position="46"/>
        <end position="65"/>
    </location>
</feature>
<name>C8WPY9_ALIAD</name>
<dbReference type="KEGG" id="aac:Aaci_0029"/>
<protein>
    <recommendedName>
        <fullName evidence="8">Multidrug efflux pump Tap</fullName>
    </recommendedName>
</protein>
<evidence type="ECO:0000256" key="5">
    <source>
        <dbReference type="ARBA" id="ARBA00022989"/>
    </source>
</evidence>
<evidence type="ECO:0000256" key="1">
    <source>
        <dbReference type="ARBA" id="ARBA00004651"/>
    </source>
</evidence>
<gene>
    <name evidence="11" type="ordered locus">Aaci_0029</name>
</gene>
<dbReference type="GO" id="GO:0005886">
    <property type="term" value="C:plasma membrane"/>
    <property type="evidence" value="ECO:0007669"/>
    <property type="project" value="UniProtKB-SubCell"/>
</dbReference>
<evidence type="ECO:0000256" key="3">
    <source>
        <dbReference type="ARBA" id="ARBA00022475"/>
    </source>
</evidence>
<dbReference type="Gene3D" id="1.20.1250.20">
    <property type="entry name" value="MFS general substrate transporter like domains"/>
    <property type="match status" value="1"/>
</dbReference>
<dbReference type="InterPro" id="IPR020846">
    <property type="entry name" value="MFS_dom"/>
</dbReference>
<dbReference type="HOGENOM" id="CLU_034180_16_1_9"/>
<keyword evidence="5 9" id="KW-1133">Transmembrane helix</keyword>
<dbReference type="Pfam" id="PF07690">
    <property type="entry name" value="MFS_1"/>
    <property type="match status" value="1"/>
</dbReference>
<feature type="transmembrane region" description="Helical" evidence="9">
    <location>
        <begin position="226"/>
        <end position="243"/>
    </location>
</feature>
<dbReference type="InterPro" id="IPR011701">
    <property type="entry name" value="MFS"/>
</dbReference>
<evidence type="ECO:0000256" key="7">
    <source>
        <dbReference type="ARBA" id="ARBA00038075"/>
    </source>
</evidence>
<feature type="transmembrane region" description="Helical" evidence="9">
    <location>
        <begin position="381"/>
        <end position="398"/>
    </location>
</feature>
<keyword evidence="6 9" id="KW-0472">Membrane</keyword>
<reference evidence="12" key="1">
    <citation type="submission" date="2009-09" db="EMBL/GenBank/DDBJ databases">
        <title>The complete chromosome of Alicyclobacillus acidocaldarius subsp. acidocaldarius DSM 446.</title>
        <authorList>
            <consortium name="US DOE Joint Genome Institute (JGI-PGF)"/>
            <person name="Lucas S."/>
            <person name="Copeland A."/>
            <person name="Lapidus A."/>
            <person name="Glavina del Rio T."/>
            <person name="Dalin E."/>
            <person name="Tice H."/>
            <person name="Bruce D."/>
            <person name="Goodwin L."/>
            <person name="Pitluck S."/>
            <person name="Kyrpides N."/>
            <person name="Mavromatis K."/>
            <person name="Ivanova N."/>
            <person name="Ovchinnikova G."/>
            <person name="Chertkov O."/>
            <person name="Sims D."/>
            <person name="Brettin T."/>
            <person name="Detter J.C."/>
            <person name="Han C."/>
            <person name="Larimer F."/>
            <person name="Land M."/>
            <person name="Hauser L."/>
            <person name="Markowitz V."/>
            <person name="Cheng J.-F."/>
            <person name="Hugenholtz P."/>
            <person name="Woyke T."/>
            <person name="Wu D."/>
            <person name="Pukall R."/>
            <person name="Klenk H.-P."/>
            <person name="Eisen J.A."/>
        </authorList>
    </citation>
    <scope>NUCLEOTIDE SEQUENCE [LARGE SCALE GENOMIC DNA]</scope>
    <source>
        <strain evidence="12">ATCC 27009 / DSM 446 / BCRC 14685 / JCM 5260 / KCTC 1825 / NBRC 15652 / NCIMB 11725 / NRRL B-14509 / 104-IA</strain>
    </source>
</reference>
<comment type="similarity">
    <text evidence="7">Belongs to the major facilitator superfamily. Drug:H(+) antiporter-3 (DHA3) (TC 2.A.1.21) family.</text>
</comment>
<keyword evidence="2" id="KW-0813">Transport</keyword>
<feature type="transmembrane region" description="Helical" evidence="9">
    <location>
        <begin position="146"/>
        <end position="164"/>
    </location>
</feature>
<dbReference type="PANTHER" id="PTHR23513">
    <property type="entry name" value="INTEGRAL MEMBRANE EFFLUX PROTEIN-RELATED"/>
    <property type="match status" value="1"/>
</dbReference>
<dbReference type="PANTHER" id="PTHR23513:SF9">
    <property type="entry name" value="ENTEROBACTIN EXPORTER ENTS"/>
    <property type="match status" value="1"/>
</dbReference>
<organism evidence="11 12">
    <name type="scientific">Alicyclobacillus acidocaldarius subsp. acidocaldarius (strain ATCC 27009 / DSM 446 / BCRC 14685 / JCM 5260 / KCTC 1825 / NBRC 15652 / NCIMB 11725 / NRRL B-14509 / 104-IA)</name>
    <name type="common">Bacillus acidocaldarius</name>
    <dbReference type="NCBI Taxonomy" id="521098"/>
    <lineage>
        <taxon>Bacteria</taxon>
        <taxon>Bacillati</taxon>
        <taxon>Bacillota</taxon>
        <taxon>Bacilli</taxon>
        <taxon>Bacillales</taxon>
        <taxon>Alicyclobacillaceae</taxon>
        <taxon>Alicyclobacillus</taxon>
    </lineage>
</organism>
<feature type="transmembrane region" description="Helical" evidence="9">
    <location>
        <begin position="101"/>
        <end position="126"/>
    </location>
</feature>
<evidence type="ECO:0000256" key="8">
    <source>
        <dbReference type="ARBA" id="ARBA00040914"/>
    </source>
</evidence>
<accession>C8WPY9</accession>
<dbReference type="SUPFAM" id="SSF103473">
    <property type="entry name" value="MFS general substrate transporter"/>
    <property type="match status" value="1"/>
</dbReference>
<feature type="transmembrane region" description="Helical" evidence="9">
    <location>
        <begin position="350"/>
        <end position="369"/>
    </location>
</feature>
<dbReference type="Proteomes" id="UP000001917">
    <property type="component" value="Chromosome"/>
</dbReference>
<evidence type="ECO:0000313" key="11">
    <source>
        <dbReference type="EMBL" id="ACV57093.1"/>
    </source>
</evidence>
<feature type="transmembrane region" description="Helical" evidence="9">
    <location>
        <begin position="316"/>
        <end position="338"/>
    </location>
</feature>
<dbReference type="STRING" id="521098.Aaci_0029"/>
<dbReference type="GO" id="GO:0022857">
    <property type="term" value="F:transmembrane transporter activity"/>
    <property type="evidence" value="ECO:0007669"/>
    <property type="project" value="InterPro"/>
</dbReference>
<feature type="transmembrane region" description="Helical" evidence="9">
    <location>
        <begin position="77"/>
        <end position="95"/>
    </location>
</feature>
<dbReference type="eggNOG" id="COG2814">
    <property type="taxonomic scope" value="Bacteria"/>
</dbReference>
<keyword evidence="12" id="KW-1185">Reference proteome</keyword>
<comment type="subcellular location">
    <subcellularLocation>
        <location evidence="1">Cell membrane</location>
        <topology evidence="1">Multi-pass membrane protein</topology>
    </subcellularLocation>
</comment>
<dbReference type="InterPro" id="IPR036259">
    <property type="entry name" value="MFS_trans_sf"/>
</dbReference>
<evidence type="ECO:0000259" key="10">
    <source>
        <dbReference type="PROSITE" id="PS50850"/>
    </source>
</evidence>
<dbReference type="PROSITE" id="PS50850">
    <property type="entry name" value="MFS"/>
    <property type="match status" value="1"/>
</dbReference>
<evidence type="ECO:0000256" key="2">
    <source>
        <dbReference type="ARBA" id="ARBA00022448"/>
    </source>
</evidence>
<feature type="domain" description="Major facilitator superfamily (MFS) profile" evidence="10">
    <location>
        <begin position="225"/>
        <end position="407"/>
    </location>
</feature>
<evidence type="ECO:0000256" key="9">
    <source>
        <dbReference type="SAM" id="Phobius"/>
    </source>
</evidence>
<dbReference type="RefSeq" id="WP_012809488.1">
    <property type="nucleotide sequence ID" value="NC_013205.1"/>
</dbReference>
<evidence type="ECO:0000313" key="12">
    <source>
        <dbReference type="Proteomes" id="UP000001917"/>
    </source>
</evidence>
<reference evidence="11 12" key="2">
    <citation type="journal article" date="2010" name="Stand. Genomic Sci.">
        <title>Complete genome sequence of Alicyclobacillus acidocaldarius type strain (104-IA).</title>
        <authorList>
            <person name="Mavromatis K."/>
            <person name="Sikorski J."/>
            <person name="Lapidus A."/>
            <person name="Glavina Del Rio T."/>
            <person name="Copeland A."/>
            <person name="Tice H."/>
            <person name="Cheng J.F."/>
            <person name="Lucas S."/>
            <person name="Chen F."/>
            <person name="Nolan M."/>
            <person name="Bruce D."/>
            <person name="Goodwin L."/>
            <person name="Pitluck S."/>
            <person name="Ivanova N."/>
            <person name="Ovchinnikova G."/>
            <person name="Pati A."/>
            <person name="Chen A."/>
            <person name="Palaniappan K."/>
            <person name="Land M."/>
            <person name="Hauser L."/>
            <person name="Chang Y.J."/>
            <person name="Jeffries C.D."/>
            <person name="Chain P."/>
            <person name="Meincke L."/>
            <person name="Sims D."/>
            <person name="Chertkov O."/>
            <person name="Han C."/>
            <person name="Brettin T."/>
            <person name="Detter J.C."/>
            <person name="Wahrenburg C."/>
            <person name="Rohde M."/>
            <person name="Pukall R."/>
            <person name="Goker M."/>
            <person name="Bristow J."/>
            <person name="Eisen J.A."/>
            <person name="Markowitz V."/>
            <person name="Hugenholtz P."/>
            <person name="Klenk H.P."/>
            <person name="Kyrpides N.C."/>
        </authorList>
    </citation>
    <scope>NUCLEOTIDE SEQUENCE [LARGE SCALE GENOMIC DNA]</scope>
    <source>
        <strain evidence="12">ATCC 27009 / DSM 446 / BCRC 14685 / JCM 5260 / KCTC 1825 / NBRC 15652 / NCIMB 11725 / NRRL B-14509 / 104-IA</strain>
    </source>
</reference>
<proteinExistence type="inferred from homology"/>
<evidence type="ECO:0000256" key="4">
    <source>
        <dbReference type="ARBA" id="ARBA00022692"/>
    </source>
</evidence>
<dbReference type="EMBL" id="CP001727">
    <property type="protein sequence ID" value="ACV57093.1"/>
    <property type="molecule type" value="Genomic_DNA"/>
</dbReference>
<keyword evidence="3" id="KW-1003">Cell membrane</keyword>
<feature type="transmembrane region" description="Helical" evidence="9">
    <location>
        <begin position="291"/>
        <end position="310"/>
    </location>
</feature>